<proteinExistence type="predicted"/>
<dbReference type="GO" id="GO:0004715">
    <property type="term" value="F:non-membrane spanning protein tyrosine kinase activity"/>
    <property type="evidence" value="ECO:0007669"/>
    <property type="project" value="InterPro"/>
</dbReference>
<sequence>MNVASLEEATCKGHAFGVVMANLPAVDVCDGWILKPFLPRLILQDNEYRYENTPDILANCSTATLREFQKFPLARVELNKNIGNGWTKSVYAIDNDTVIKTFELKGSSARECFKSVDEEPIQTTRCIENLAQGFISEIGVLLMLKDDPNVPLLFGYCIPKEYQTDLHKLILMESRGSTPIDTIQLLQMSWKRRVQLVADILEFVKRIWPLQLRDFRRQQFVLSRDDFRPLYVDFDDVDLAKPCMELNTKGLAGSESCDLFLGDDTEYSRRIARRIYDDFSKDFFWYGRKLESALQLEELKDIYNKNELNLDKFQEIVDKLLSV</sequence>
<name>A0AAD4MMN7_9BILA</name>
<dbReference type="EMBL" id="JAKKPZ010000171">
    <property type="protein sequence ID" value="KAI1699690.1"/>
    <property type="molecule type" value="Genomic_DNA"/>
</dbReference>
<accession>A0AAD4MMN7</accession>
<keyword evidence="1" id="KW-0418">Kinase</keyword>
<keyword evidence="2" id="KW-1185">Reference proteome</keyword>
<dbReference type="SUPFAM" id="SSF56112">
    <property type="entry name" value="Protein kinase-like (PK-like)"/>
    <property type="match status" value="1"/>
</dbReference>
<evidence type="ECO:0000313" key="2">
    <source>
        <dbReference type="Proteomes" id="UP001201812"/>
    </source>
</evidence>
<reference evidence="1" key="1">
    <citation type="submission" date="2022-01" db="EMBL/GenBank/DDBJ databases">
        <title>Genome Sequence Resource for Two Populations of Ditylenchus destructor, the Migratory Endoparasitic Phytonematode.</title>
        <authorList>
            <person name="Zhang H."/>
            <person name="Lin R."/>
            <person name="Xie B."/>
        </authorList>
    </citation>
    <scope>NUCLEOTIDE SEQUENCE</scope>
    <source>
        <strain evidence="1">BazhouSP</strain>
    </source>
</reference>
<comment type="caution">
    <text evidence="1">The sequence shown here is derived from an EMBL/GenBank/DDBJ whole genome shotgun (WGS) entry which is preliminary data.</text>
</comment>
<evidence type="ECO:0000313" key="1">
    <source>
        <dbReference type="EMBL" id="KAI1699690.1"/>
    </source>
</evidence>
<gene>
    <name evidence="1" type="ORF">DdX_17183</name>
</gene>
<keyword evidence="1" id="KW-0808">Transferase</keyword>
<protein>
    <submittedName>
        <fullName evidence="1">Extracellular tyrosine-protein kinase PKDCC</fullName>
    </submittedName>
</protein>
<organism evidence="1 2">
    <name type="scientific">Ditylenchus destructor</name>
    <dbReference type="NCBI Taxonomy" id="166010"/>
    <lineage>
        <taxon>Eukaryota</taxon>
        <taxon>Metazoa</taxon>
        <taxon>Ecdysozoa</taxon>
        <taxon>Nematoda</taxon>
        <taxon>Chromadorea</taxon>
        <taxon>Rhabditida</taxon>
        <taxon>Tylenchina</taxon>
        <taxon>Tylenchomorpha</taxon>
        <taxon>Sphaerularioidea</taxon>
        <taxon>Anguinidae</taxon>
        <taxon>Anguininae</taxon>
        <taxon>Ditylenchus</taxon>
    </lineage>
</organism>
<dbReference type="AlphaFoldDB" id="A0AAD4MMN7"/>
<dbReference type="InterPro" id="IPR042983">
    <property type="entry name" value="PKDCC"/>
</dbReference>
<dbReference type="PANTHER" id="PTHR46448">
    <property type="entry name" value="PROTEIN KINASE DOMAIN-CONTAINING PROTEIN"/>
    <property type="match status" value="1"/>
</dbReference>
<dbReference type="InterPro" id="IPR011009">
    <property type="entry name" value="Kinase-like_dom_sf"/>
</dbReference>
<dbReference type="PANTHER" id="PTHR46448:SF1">
    <property type="entry name" value="PROTEIN KINASE DOMAIN-CONTAINING PROTEIN"/>
    <property type="match status" value="1"/>
</dbReference>
<dbReference type="Proteomes" id="UP001201812">
    <property type="component" value="Unassembled WGS sequence"/>
</dbReference>